<gene>
    <name evidence="1" type="ORF">DFE_3256</name>
</gene>
<accession>A0A2Z6B3A6</accession>
<dbReference type="RefSeq" id="WP_126380968.1">
    <property type="nucleotide sequence ID" value="NZ_AP017378.1"/>
</dbReference>
<evidence type="ECO:0000313" key="2">
    <source>
        <dbReference type="Proteomes" id="UP000269883"/>
    </source>
</evidence>
<organism evidence="1 2">
    <name type="scientific">Desulfovibrio ferrophilus</name>
    <dbReference type="NCBI Taxonomy" id="241368"/>
    <lineage>
        <taxon>Bacteria</taxon>
        <taxon>Pseudomonadati</taxon>
        <taxon>Thermodesulfobacteriota</taxon>
        <taxon>Desulfovibrionia</taxon>
        <taxon>Desulfovibrionales</taxon>
        <taxon>Desulfovibrionaceae</taxon>
        <taxon>Desulfovibrio</taxon>
    </lineage>
</organism>
<reference evidence="1 2" key="1">
    <citation type="journal article" date="2018" name="Sci. Adv.">
        <title>Multi-heme cytochromes provide a pathway for survival in energy-limited environments.</title>
        <authorList>
            <person name="Deng X."/>
            <person name="Dohmae N."/>
            <person name="Nealson K.H."/>
            <person name="Hashimoto K."/>
            <person name="Okamoto A."/>
        </authorList>
    </citation>
    <scope>NUCLEOTIDE SEQUENCE [LARGE SCALE GENOMIC DNA]</scope>
    <source>
        <strain evidence="1 2">IS5</strain>
    </source>
</reference>
<dbReference type="KEGG" id="dfl:DFE_3256"/>
<protein>
    <submittedName>
        <fullName evidence="1">Uncharacterized protein</fullName>
    </submittedName>
</protein>
<sequence length="79" mass="8909">MILDANQLAAVRQRNDEELRRGSRSTHGYPAQTIQNLMHTIEALKKEKRKWKKLAQGRAKALSDINDIVVQTGNGSDHS</sequence>
<dbReference type="OrthoDB" id="5471938at2"/>
<dbReference type="Proteomes" id="UP000269883">
    <property type="component" value="Chromosome"/>
</dbReference>
<evidence type="ECO:0000313" key="1">
    <source>
        <dbReference type="EMBL" id="BBD09982.1"/>
    </source>
</evidence>
<name>A0A2Z6B3A6_9BACT</name>
<keyword evidence="2" id="KW-1185">Reference proteome</keyword>
<proteinExistence type="predicted"/>
<dbReference type="AlphaFoldDB" id="A0A2Z6B3A6"/>
<dbReference type="EMBL" id="AP017378">
    <property type="protein sequence ID" value="BBD09982.1"/>
    <property type="molecule type" value="Genomic_DNA"/>
</dbReference>